<name>A0A5J4NBC2_9TREM</name>
<accession>A0A5J4NBC2</accession>
<feature type="region of interest" description="Disordered" evidence="1">
    <location>
        <begin position="87"/>
        <end position="113"/>
    </location>
</feature>
<comment type="caution">
    <text evidence="2">The sequence shown here is derived from an EMBL/GenBank/DDBJ whole genome shotgun (WGS) entry which is preliminary data.</text>
</comment>
<sequence>MIKNHNAYEFEMQKRRILSRYEKEVLELKKMEKTCLAVIDQLRQNVERKLQLISICKSTESPLVQRINKRLKARQPMRQFDTNNQKITSSIQPPTQHEFSSRTKEDVKVPESGSCLTHSERTLPLVSRPFGSISKRCVDRMRERTVAQMLHRLPTIQRKLDQEVHVFVQRIIASISNRNLPILNAMNYDIGQASHKLSRKTWLAILQDYRARNLTDFSLHASPRMSVQT</sequence>
<dbReference type="Proteomes" id="UP000324629">
    <property type="component" value="Unassembled WGS sequence"/>
</dbReference>
<organism evidence="2 3">
    <name type="scientific">Paragonimus westermani</name>
    <dbReference type="NCBI Taxonomy" id="34504"/>
    <lineage>
        <taxon>Eukaryota</taxon>
        <taxon>Metazoa</taxon>
        <taxon>Spiralia</taxon>
        <taxon>Lophotrochozoa</taxon>
        <taxon>Platyhelminthes</taxon>
        <taxon>Trematoda</taxon>
        <taxon>Digenea</taxon>
        <taxon>Plagiorchiida</taxon>
        <taxon>Troglotremata</taxon>
        <taxon>Troglotrematidae</taxon>
        <taxon>Paragonimus</taxon>
    </lineage>
</organism>
<dbReference type="EMBL" id="QNGE01004617">
    <property type="protein sequence ID" value="KAA3672713.1"/>
    <property type="molecule type" value="Genomic_DNA"/>
</dbReference>
<evidence type="ECO:0000313" key="3">
    <source>
        <dbReference type="Proteomes" id="UP000324629"/>
    </source>
</evidence>
<keyword evidence="3" id="KW-1185">Reference proteome</keyword>
<reference evidence="2 3" key="1">
    <citation type="journal article" date="2019" name="Gigascience">
        <title>Whole-genome sequence of the oriental lung fluke Paragonimus westermani.</title>
        <authorList>
            <person name="Oey H."/>
            <person name="Zakrzewski M."/>
            <person name="Narain K."/>
            <person name="Devi K.R."/>
            <person name="Agatsuma T."/>
            <person name="Nawaratna S."/>
            <person name="Gobert G.N."/>
            <person name="Jones M.K."/>
            <person name="Ragan M.A."/>
            <person name="McManus D.P."/>
            <person name="Krause L."/>
        </authorList>
    </citation>
    <scope>NUCLEOTIDE SEQUENCE [LARGE SCALE GENOMIC DNA]</scope>
    <source>
        <strain evidence="2 3">IND2009</strain>
    </source>
</reference>
<gene>
    <name evidence="2" type="ORF">DEA37_0005467</name>
</gene>
<feature type="compositionally biased region" description="Basic and acidic residues" evidence="1">
    <location>
        <begin position="99"/>
        <end position="109"/>
    </location>
</feature>
<proteinExistence type="predicted"/>
<protein>
    <submittedName>
        <fullName evidence="2">Uncharacterized protein</fullName>
    </submittedName>
</protein>
<evidence type="ECO:0000313" key="2">
    <source>
        <dbReference type="EMBL" id="KAA3672713.1"/>
    </source>
</evidence>
<dbReference type="AlphaFoldDB" id="A0A5J4NBC2"/>
<evidence type="ECO:0000256" key="1">
    <source>
        <dbReference type="SAM" id="MobiDB-lite"/>
    </source>
</evidence>
<feature type="compositionally biased region" description="Polar residues" evidence="1">
    <location>
        <begin position="87"/>
        <end position="98"/>
    </location>
</feature>